<evidence type="ECO:0000313" key="1">
    <source>
        <dbReference type="EMBL" id="UZE97400.1"/>
    </source>
</evidence>
<dbReference type="EMBL" id="CP100390">
    <property type="protein sequence ID" value="UZE97400.1"/>
    <property type="molecule type" value="Genomic_DNA"/>
</dbReference>
<accession>A0ABY6N5K1</accession>
<gene>
    <name evidence="1" type="ORF">NKI27_06530</name>
</gene>
<keyword evidence="2" id="KW-1185">Reference proteome</keyword>
<organism evidence="1 2">
    <name type="scientific">Alkalimarinus alittae</name>
    <dbReference type="NCBI Taxonomy" id="2961619"/>
    <lineage>
        <taxon>Bacteria</taxon>
        <taxon>Pseudomonadati</taxon>
        <taxon>Pseudomonadota</taxon>
        <taxon>Gammaproteobacteria</taxon>
        <taxon>Alteromonadales</taxon>
        <taxon>Alteromonadaceae</taxon>
        <taxon>Alkalimarinus</taxon>
    </lineage>
</organism>
<sequence length="144" mass="15899">MAGNGDEIKIDSELFDGLTALAASAFPKKCACCGRSYQTAEAFIKATEKIPTATSSMKSSVEDDGSTVVEVFRNCPCGSTLMDEFNDRRDMSDKGNKRRQHFNRMMDYLEEKGIPKDVSRVELIKVLHGEKSKILSTIPPPKTS</sequence>
<dbReference type="RefSeq" id="WP_265048874.1">
    <property type="nucleotide sequence ID" value="NZ_CP100390.1"/>
</dbReference>
<evidence type="ECO:0008006" key="3">
    <source>
        <dbReference type="Google" id="ProtNLM"/>
    </source>
</evidence>
<reference evidence="1" key="1">
    <citation type="submission" date="2022-06" db="EMBL/GenBank/DDBJ databases">
        <title>Alkalimarinus sp. nov., isolated from gut of a Alitta virens.</title>
        <authorList>
            <person name="Yang A.I."/>
            <person name="Shin N.-R."/>
        </authorList>
    </citation>
    <scope>NUCLEOTIDE SEQUENCE</scope>
    <source>
        <strain evidence="1">A2M4</strain>
    </source>
</reference>
<dbReference type="Proteomes" id="UP001163739">
    <property type="component" value="Chromosome"/>
</dbReference>
<proteinExistence type="predicted"/>
<evidence type="ECO:0000313" key="2">
    <source>
        <dbReference type="Proteomes" id="UP001163739"/>
    </source>
</evidence>
<protein>
    <recommendedName>
        <fullName evidence="3">Oxidoreductase</fullName>
    </recommendedName>
</protein>
<name>A0ABY6N5K1_9ALTE</name>